<name>A0A940DGP2_9FIRM</name>
<dbReference type="GO" id="GO:0009295">
    <property type="term" value="C:nucleoid"/>
    <property type="evidence" value="ECO:0007669"/>
    <property type="project" value="TreeGrafter"/>
</dbReference>
<dbReference type="InterPro" id="IPR000424">
    <property type="entry name" value="Primosome_PriB/ssb"/>
</dbReference>
<dbReference type="Proteomes" id="UP000727857">
    <property type="component" value="Unassembled WGS sequence"/>
</dbReference>
<proteinExistence type="predicted"/>
<dbReference type="AlphaFoldDB" id="A0A940DGP2"/>
<evidence type="ECO:0000313" key="3">
    <source>
        <dbReference type="EMBL" id="MBO8423873.1"/>
    </source>
</evidence>
<dbReference type="EMBL" id="JADINF010000062">
    <property type="protein sequence ID" value="MBO8423873.1"/>
    <property type="molecule type" value="Genomic_DNA"/>
</dbReference>
<evidence type="ECO:0000256" key="2">
    <source>
        <dbReference type="PROSITE-ProRule" id="PRU00252"/>
    </source>
</evidence>
<organism evidence="3 4">
    <name type="scientific">Candidatus Stercoripulliclostridium pullicola</name>
    <dbReference type="NCBI Taxonomy" id="2840953"/>
    <lineage>
        <taxon>Bacteria</taxon>
        <taxon>Bacillati</taxon>
        <taxon>Bacillota</taxon>
        <taxon>Clostridia</taxon>
        <taxon>Eubacteriales</taxon>
        <taxon>Candidatus Stercoripulliclostridium</taxon>
    </lineage>
</organism>
<evidence type="ECO:0000313" key="4">
    <source>
        <dbReference type="Proteomes" id="UP000727857"/>
    </source>
</evidence>
<dbReference type="InterPro" id="IPR012340">
    <property type="entry name" value="NA-bd_OB-fold"/>
</dbReference>
<evidence type="ECO:0000256" key="1">
    <source>
        <dbReference type="ARBA" id="ARBA00023125"/>
    </source>
</evidence>
<dbReference type="Gene3D" id="2.40.50.140">
    <property type="entry name" value="Nucleic acid-binding proteins"/>
    <property type="match status" value="2"/>
</dbReference>
<dbReference type="CDD" id="cd04496">
    <property type="entry name" value="SSB_OBF"/>
    <property type="match status" value="1"/>
</dbReference>
<reference evidence="3" key="1">
    <citation type="submission" date="2020-10" db="EMBL/GenBank/DDBJ databases">
        <authorList>
            <person name="Gilroy R."/>
        </authorList>
    </citation>
    <scope>NUCLEOTIDE SEQUENCE</scope>
    <source>
        <strain evidence="3">517</strain>
    </source>
</reference>
<protein>
    <submittedName>
        <fullName evidence="3">Single-stranded DNA-binding protein</fullName>
    </submittedName>
</protein>
<dbReference type="Pfam" id="PF00436">
    <property type="entry name" value="SSB"/>
    <property type="match status" value="1"/>
</dbReference>
<dbReference type="GO" id="GO:0006260">
    <property type="term" value="P:DNA replication"/>
    <property type="evidence" value="ECO:0007669"/>
    <property type="project" value="InterPro"/>
</dbReference>
<keyword evidence="1 2" id="KW-0238">DNA-binding</keyword>
<dbReference type="InterPro" id="IPR011344">
    <property type="entry name" value="ssDNA-bd"/>
</dbReference>
<gene>
    <name evidence="3" type="ORF">IAB16_02485</name>
</gene>
<dbReference type="PROSITE" id="PS50935">
    <property type="entry name" value="SSB"/>
    <property type="match status" value="2"/>
</dbReference>
<dbReference type="NCBIfam" id="NF004476">
    <property type="entry name" value="PRK05813.1"/>
    <property type="match status" value="1"/>
</dbReference>
<reference evidence="3" key="2">
    <citation type="journal article" date="2021" name="PeerJ">
        <title>Extensive microbial diversity within the chicken gut microbiome revealed by metagenomics and culture.</title>
        <authorList>
            <person name="Gilroy R."/>
            <person name="Ravi A."/>
            <person name="Getino M."/>
            <person name="Pursley I."/>
            <person name="Horton D.L."/>
            <person name="Alikhan N.F."/>
            <person name="Baker D."/>
            <person name="Gharbi K."/>
            <person name="Hall N."/>
            <person name="Watson M."/>
            <person name="Adriaenssens E.M."/>
            <person name="Foster-Nyarko E."/>
            <person name="Jarju S."/>
            <person name="Secka A."/>
            <person name="Antonio M."/>
            <person name="Oren A."/>
            <person name="Chaudhuri R.R."/>
            <person name="La Ragione R."/>
            <person name="Hildebrand F."/>
            <person name="Pallen M.J."/>
        </authorList>
    </citation>
    <scope>NUCLEOTIDE SEQUENCE</scope>
    <source>
        <strain evidence="3">517</strain>
    </source>
</reference>
<comment type="caution">
    <text evidence="3">The sequence shown here is derived from an EMBL/GenBank/DDBJ whole genome shotgun (WGS) entry which is preliminary data.</text>
</comment>
<dbReference type="PANTHER" id="PTHR10302">
    <property type="entry name" value="SINGLE-STRANDED DNA-BINDING PROTEIN"/>
    <property type="match status" value="1"/>
</dbReference>
<sequence>MDNLMNNNIVYLTGKITGEPKYSHSVFGEGFYETHVEVERLSSQKDIIPVTVSERLLDEGGFEDGSQVSIEGQFRSYNKLIDGKSKLMLTVFVREITDDEYALNTNRIELTGYVCKPPVFRTTPFKREIADVLVAVNRAYNKSDYIPCIAWGRNARFAAKLEVGDKISLSGRIQSREYQKVLESGEQETRTAYEISIGRLCFAGTCSEDEEMSE</sequence>
<accession>A0A940DGP2</accession>
<dbReference type="PANTHER" id="PTHR10302:SF27">
    <property type="entry name" value="SINGLE-STRANDED DNA-BINDING PROTEIN"/>
    <property type="match status" value="1"/>
</dbReference>
<dbReference type="SUPFAM" id="SSF50249">
    <property type="entry name" value="Nucleic acid-binding proteins"/>
    <property type="match status" value="1"/>
</dbReference>
<dbReference type="GO" id="GO:0003697">
    <property type="term" value="F:single-stranded DNA binding"/>
    <property type="evidence" value="ECO:0007669"/>
    <property type="project" value="InterPro"/>
</dbReference>